<dbReference type="Gene3D" id="3.30.70.1730">
    <property type="match status" value="1"/>
</dbReference>
<protein>
    <recommendedName>
        <fullName evidence="5 6">Large ribosomal subunit protein uL10</fullName>
    </recommendedName>
</protein>
<dbReference type="Proteomes" id="UP000184226">
    <property type="component" value="Unassembled WGS sequence"/>
</dbReference>
<accession>A0A1M6BPA2</accession>
<keyword evidence="6" id="KW-0694">RNA-binding</keyword>
<dbReference type="InterPro" id="IPR002363">
    <property type="entry name" value="Ribosomal_uL10_CS_bac"/>
</dbReference>
<dbReference type="GO" id="GO:0003735">
    <property type="term" value="F:structural constituent of ribosome"/>
    <property type="evidence" value="ECO:0007669"/>
    <property type="project" value="InterPro"/>
</dbReference>
<dbReference type="InterPro" id="IPR022973">
    <property type="entry name" value="Ribosomal_uL10_bac"/>
</dbReference>
<organism evidence="7 8">
    <name type="scientific">Pollutimonas bauzanensis</name>
    <dbReference type="NCBI Taxonomy" id="658167"/>
    <lineage>
        <taxon>Bacteria</taxon>
        <taxon>Pseudomonadati</taxon>
        <taxon>Pseudomonadota</taxon>
        <taxon>Betaproteobacteria</taxon>
        <taxon>Burkholderiales</taxon>
        <taxon>Alcaligenaceae</taxon>
        <taxon>Pollutimonas</taxon>
    </lineage>
</organism>
<evidence type="ECO:0000313" key="7">
    <source>
        <dbReference type="EMBL" id="SHI50630.1"/>
    </source>
</evidence>
<proteinExistence type="inferred from homology"/>
<gene>
    <name evidence="6" type="primary">rplJ</name>
    <name evidence="7" type="ORF">SAMN04488135_12810</name>
</gene>
<evidence type="ECO:0000256" key="4">
    <source>
        <dbReference type="ARBA" id="ARBA00023274"/>
    </source>
</evidence>
<dbReference type="Gene3D" id="6.10.250.290">
    <property type="match status" value="1"/>
</dbReference>
<comment type="subunit">
    <text evidence="6">Part of the ribosomal stalk of the 50S ribosomal subunit. The N-terminus interacts with L11 and the large rRNA to form the base of the stalk. The C-terminus forms an elongated spine to which L12 dimers bind in a sequential fashion forming a multimeric L10(L12)X complex.</text>
</comment>
<keyword evidence="8" id="KW-1185">Reference proteome</keyword>
<dbReference type="GO" id="GO:0015934">
    <property type="term" value="C:large ribosomal subunit"/>
    <property type="evidence" value="ECO:0007669"/>
    <property type="project" value="InterPro"/>
</dbReference>
<comment type="function">
    <text evidence="1 6">Forms part of the ribosomal stalk, playing a central role in the interaction of the ribosome with GTP-bound translation factors.</text>
</comment>
<dbReference type="InterPro" id="IPR043141">
    <property type="entry name" value="Ribosomal_uL10-like_sf"/>
</dbReference>
<dbReference type="InterPro" id="IPR047865">
    <property type="entry name" value="Ribosomal_uL10_bac_type"/>
</dbReference>
<dbReference type="Pfam" id="PF00466">
    <property type="entry name" value="Ribosomal_L10"/>
    <property type="match status" value="1"/>
</dbReference>
<evidence type="ECO:0000256" key="6">
    <source>
        <dbReference type="HAMAP-Rule" id="MF_00362"/>
    </source>
</evidence>
<dbReference type="HAMAP" id="MF_00362">
    <property type="entry name" value="Ribosomal_uL10"/>
    <property type="match status" value="1"/>
</dbReference>
<evidence type="ECO:0000256" key="5">
    <source>
        <dbReference type="ARBA" id="ARBA00035202"/>
    </source>
</evidence>
<dbReference type="PROSITE" id="PS01109">
    <property type="entry name" value="RIBOSOMAL_L10"/>
    <property type="match status" value="1"/>
</dbReference>
<dbReference type="NCBIfam" id="NF000955">
    <property type="entry name" value="PRK00099.1-1"/>
    <property type="match status" value="1"/>
</dbReference>
<reference evidence="7 8" key="1">
    <citation type="submission" date="2016-11" db="EMBL/GenBank/DDBJ databases">
        <authorList>
            <person name="Jaros S."/>
            <person name="Januszkiewicz K."/>
            <person name="Wedrychowicz H."/>
        </authorList>
    </citation>
    <scope>NUCLEOTIDE SEQUENCE [LARGE SCALE GENOMIC DNA]</scope>
    <source>
        <strain evidence="7 8">CGMCC 1.10190</strain>
    </source>
</reference>
<dbReference type="AlphaFoldDB" id="A0A1M6BPA2"/>
<name>A0A1M6BPA2_9BURK</name>
<keyword evidence="4 6" id="KW-0687">Ribonucleoprotein</keyword>
<dbReference type="SUPFAM" id="SSF160369">
    <property type="entry name" value="Ribosomal protein L10-like"/>
    <property type="match status" value="1"/>
</dbReference>
<dbReference type="GO" id="GO:0006412">
    <property type="term" value="P:translation"/>
    <property type="evidence" value="ECO:0007669"/>
    <property type="project" value="UniProtKB-UniRule"/>
</dbReference>
<comment type="similarity">
    <text evidence="2 6">Belongs to the universal ribosomal protein uL10 family.</text>
</comment>
<evidence type="ECO:0000256" key="1">
    <source>
        <dbReference type="ARBA" id="ARBA00002633"/>
    </source>
</evidence>
<dbReference type="PANTHER" id="PTHR11560">
    <property type="entry name" value="39S RIBOSOMAL PROTEIN L10, MITOCHONDRIAL"/>
    <property type="match status" value="1"/>
</dbReference>
<dbReference type="EMBL" id="FQXE01000028">
    <property type="protein sequence ID" value="SHI50630.1"/>
    <property type="molecule type" value="Genomic_DNA"/>
</dbReference>
<sequence length="207" mass="22703">MEEFLFFEELDQVRRIRLTQGTLPSVFRWSVQTVSLNRQEKAVVIEEVSAEIAKAQSVIIAEYRGLDVASVTVLRKTARESGVYLRVLKNTLVRRAVVGTPFEELSAQLTGPLIYGISTDPVSAAKVLAGFAKTNDKLVIKGGALPNNVLSQDGVKALATMPSRDELLSKLMGTMQAPVTQFVRTLNEVPTKFVRGLAAVRDQKETA</sequence>
<dbReference type="InterPro" id="IPR001790">
    <property type="entry name" value="Ribosomal_uL10"/>
</dbReference>
<dbReference type="CDD" id="cd05797">
    <property type="entry name" value="Ribosomal_L10"/>
    <property type="match status" value="1"/>
</dbReference>
<dbReference type="STRING" id="658167.SAMN04488135_12810"/>
<keyword evidence="6" id="KW-0699">rRNA-binding</keyword>
<evidence type="ECO:0000256" key="2">
    <source>
        <dbReference type="ARBA" id="ARBA00008889"/>
    </source>
</evidence>
<evidence type="ECO:0000256" key="3">
    <source>
        <dbReference type="ARBA" id="ARBA00022980"/>
    </source>
</evidence>
<evidence type="ECO:0000313" key="8">
    <source>
        <dbReference type="Proteomes" id="UP000184226"/>
    </source>
</evidence>
<dbReference type="GO" id="GO:0070180">
    <property type="term" value="F:large ribosomal subunit rRNA binding"/>
    <property type="evidence" value="ECO:0007669"/>
    <property type="project" value="UniProtKB-UniRule"/>
</dbReference>
<keyword evidence="3 6" id="KW-0689">Ribosomal protein</keyword>